<evidence type="ECO:0000256" key="2">
    <source>
        <dbReference type="ARBA" id="ARBA00022840"/>
    </source>
</evidence>
<dbReference type="GO" id="GO:0005524">
    <property type="term" value="F:ATP binding"/>
    <property type="evidence" value="ECO:0007669"/>
    <property type="project" value="UniProtKB-KW"/>
</dbReference>
<protein>
    <recommendedName>
        <fullName evidence="5">Guanylate cyclase domain-containing protein</fullName>
    </recommendedName>
</protein>
<name>A0A816ZSR7_9BILA</name>
<dbReference type="PANTHER" id="PTHR16305:SF28">
    <property type="entry name" value="GUANYLATE CYCLASE DOMAIN-CONTAINING PROTEIN"/>
    <property type="match status" value="1"/>
</dbReference>
<dbReference type="CDD" id="cd07302">
    <property type="entry name" value="CHD"/>
    <property type="match status" value="1"/>
</dbReference>
<dbReference type="GO" id="GO:0009190">
    <property type="term" value="P:cyclic nucleotide biosynthetic process"/>
    <property type="evidence" value="ECO:0007669"/>
    <property type="project" value="InterPro"/>
</dbReference>
<keyword evidence="2" id="KW-0067">ATP-binding</keyword>
<evidence type="ECO:0000256" key="3">
    <source>
        <dbReference type="ARBA" id="ARBA00023239"/>
    </source>
</evidence>
<dbReference type="EMBL" id="CAJNRF010017138">
    <property type="protein sequence ID" value="CAF2223408.1"/>
    <property type="molecule type" value="Genomic_DNA"/>
</dbReference>
<feature type="domain" description="Guanylate cyclase" evidence="5">
    <location>
        <begin position="123"/>
        <end position="254"/>
    </location>
</feature>
<dbReference type="PANTHER" id="PTHR16305">
    <property type="entry name" value="TESTICULAR SOLUBLE ADENYLYL CYCLASE"/>
    <property type="match status" value="1"/>
</dbReference>
<evidence type="ECO:0000313" key="6">
    <source>
        <dbReference type="EMBL" id="CAF2223408.1"/>
    </source>
</evidence>
<dbReference type="AlphaFoldDB" id="A0A816ZSR7"/>
<dbReference type="InterPro" id="IPR001054">
    <property type="entry name" value="A/G_cyclase"/>
</dbReference>
<dbReference type="GO" id="GO:0004016">
    <property type="term" value="F:adenylate cyclase activity"/>
    <property type="evidence" value="ECO:0007669"/>
    <property type="project" value="TreeGrafter"/>
</dbReference>
<gene>
    <name evidence="6" type="ORF">WKI299_LOCUS35638</name>
</gene>
<dbReference type="SUPFAM" id="SSF55073">
    <property type="entry name" value="Nucleotide cyclase"/>
    <property type="match status" value="1"/>
</dbReference>
<accession>A0A816ZSR7</accession>
<dbReference type="Proteomes" id="UP000663856">
    <property type="component" value="Unassembled WGS sequence"/>
</dbReference>
<dbReference type="PROSITE" id="PS50125">
    <property type="entry name" value="GUANYLATE_CYCLASE_2"/>
    <property type="match status" value="1"/>
</dbReference>
<comment type="caution">
    <text evidence="6">The sequence shown here is derived from an EMBL/GenBank/DDBJ whole genome shotgun (WGS) entry which is preliminary data.</text>
</comment>
<evidence type="ECO:0000256" key="1">
    <source>
        <dbReference type="ARBA" id="ARBA00022741"/>
    </source>
</evidence>
<feature type="non-terminal residue" evidence="6">
    <location>
        <position position="1"/>
    </location>
</feature>
<organism evidence="6 7">
    <name type="scientific">Rotaria magnacalcarata</name>
    <dbReference type="NCBI Taxonomy" id="392030"/>
    <lineage>
        <taxon>Eukaryota</taxon>
        <taxon>Metazoa</taxon>
        <taxon>Spiralia</taxon>
        <taxon>Gnathifera</taxon>
        <taxon>Rotifera</taxon>
        <taxon>Eurotatoria</taxon>
        <taxon>Bdelloidea</taxon>
        <taxon>Philodinida</taxon>
        <taxon>Philodinidae</taxon>
        <taxon>Rotaria</taxon>
    </lineage>
</organism>
<dbReference type="Gene3D" id="3.30.70.1230">
    <property type="entry name" value="Nucleotide cyclase"/>
    <property type="match status" value="1"/>
</dbReference>
<proteinExistence type="predicted"/>
<dbReference type="InterPro" id="IPR029787">
    <property type="entry name" value="Nucleotide_cyclase"/>
</dbReference>
<dbReference type="Pfam" id="PF00211">
    <property type="entry name" value="Guanylate_cyc"/>
    <property type="match status" value="1"/>
</dbReference>
<dbReference type="GO" id="GO:0035556">
    <property type="term" value="P:intracellular signal transduction"/>
    <property type="evidence" value="ECO:0007669"/>
    <property type="project" value="InterPro"/>
</dbReference>
<evidence type="ECO:0000313" key="7">
    <source>
        <dbReference type="Proteomes" id="UP000663856"/>
    </source>
</evidence>
<dbReference type="GO" id="GO:0005737">
    <property type="term" value="C:cytoplasm"/>
    <property type="evidence" value="ECO:0007669"/>
    <property type="project" value="TreeGrafter"/>
</dbReference>
<evidence type="ECO:0000256" key="4">
    <source>
        <dbReference type="SAM" id="MobiDB-lite"/>
    </source>
</evidence>
<keyword evidence="3" id="KW-0456">Lyase</keyword>
<feature type="region of interest" description="Disordered" evidence="4">
    <location>
        <begin position="63"/>
        <end position="83"/>
    </location>
</feature>
<evidence type="ECO:0000259" key="5">
    <source>
        <dbReference type="PROSITE" id="PS50125"/>
    </source>
</evidence>
<reference evidence="6" key="1">
    <citation type="submission" date="2021-02" db="EMBL/GenBank/DDBJ databases">
        <authorList>
            <person name="Nowell W R."/>
        </authorList>
    </citation>
    <scope>NUCLEOTIDE SEQUENCE</scope>
</reference>
<sequence>MDNSKSYLSYQPTETIHTKTKALIKKTRRRQALRRIGARCLPSLATNTVKMVVATLQIGSTTNEEILGNDDDDDDDDDDDETFPIGQQVQAHIPDIVLNNLNDLIDQKGNILIPSEHKYNKITLLFLDVSGFTSLTEQYSNDAHLGIDQLTHTLNSYFDTLVSKILLYNGDIYKFAGDAILALWTNEFNGTEQALKCALYLQEKCGSYETDVGVVLRLKIAIAYGPIRALFIGTDEFKHYILAGDCVKDVNICEQLCEPGDIIITNAVYEHVQSLKLNCEYLPINDDINREQAHIAVKYCGAIDDNHDLTKIGDKLNISNQEISEQDKIENHRTSSPVNDTIDEELYNKTDSLMKSFLLRCVYQRIERQQSLEYLSELRRVTITFINLDISNERCWSFLCVFGLPGYKQGDDTANALKCTQMIHSTMHKQCKFIDKCSIG</sequence>
<feature type="compositionally biased region" description="Acidic residues" evidence="4">
    <location>
        <begin position="67"/>
        <end position="82"/>
    </location>
</feature>
<keyword evidence="1" id="KW-0547">Nucleotide-binding</keyword>